<organism evidence="1 2">
    <name type="scientific">Burkholderia singularis</name>
    <dbReference type="NCBI Taxonomy" id="1503053"/>
    <lineage>
        <taxon>Bacteria</taxon>
        <taxon>Pseudomonadati</taxon>
        <taxon>Pseudomonadota</taxon>
        <taxon>Betaproteobacteria</taxon>
        <taxon>Burkholderiales</taxon>
        <taxon>Burkholderiaceae</taxon>
        <taxon>Burkholderia</taxon>
        <taxon>pseudomallei group</taxon>
    </lineage>
</organism>
<evidence type="ECO:0000313" key="2">
    <source>
        <dbReference type="Proteomes" id="UP000062788"/>
    </source>
</evidence>
<dbReference type="AlphaFoldDB" id="A0A103E2M0"/>
<protein>
    <submittedName>
        <fullName evidence="1">Uncharacterized protein</fullName>
    </submittedName>
</protein>
<gene>
    <name evidence="1" type="ORF">WS67_12020</name>
</gene>
<name>A0A103E2M0_9BURK</name>
<proteinExistence type="predicted"/>
<accession>A0A103E2M0</accession>
<dbReference type="Proteomes" id="UP000062788">
    <property type="component" value="Unassembled WGS sequence"/>
</dbReference>
<reference evidence="1 2" key="1">
    <citation type="submission" date="2015-11" db="EMBL/GenBank/DDBJ databases">
        <title>Expanding the genomic diversity of Burkholderia species for the development of highly accurate diagnostics.</title>
        <authorList>
            <person name="Sahl J."/>
            <person name="Keim P."/>
            <person name="Wagner D."/>
        </authorList>
    </citation>
    <scope>NUCLEOTIDE SEQUENCE [LARGE SCALE GENOMIC DNA]</scope>
    <source>
        <strain evidence="1 2">TSV85</strain>
    </source>
</reference>
<keyword evidence="2" id="KW-1185">Reference proteome</keyword>
<evidence type="ECO:0000313" key="1">
    <source>
        <dbReference type="EMBL" id="KVE27223.1"/>
    </source>
</evidence>
<comment type="caution">
    <text evidence="1">The sequence shown here is derived from an EMBL/GenBank/DDBJ whole genome shotgun (WGS) entry which is preliminary data.</text>
</comment>
<dbReference type="EMBL" id="LOWA01000031">
    <property type="protein sequence ID" value="KVE27223.1"/>
    <property type="molecule type" value="Genomic_DNA"/>
</dbReference>
<sequence>MYPLVHVVVRARASCTFFKEPERRFIEHARRAFAKLHDAPRLMLQLVVELLRLLSIGCASSLSNATAARRADVNVPDVTAFALSDGH</sequence>